<keyword evidence="6 8" id="KW-0472">Membrane</keyword>
<evidence type="ECO:0000313" key="14">
    <source>
        <dbReference type="Proteomes" id="UP000239504"/>
    </source>
</evidence>
<dbReference type="PANTHER" id="PTHR47234">
    <property type="match status" value="1"/>
</dbReference>
<evidence type="ECO:0000256" key="4">
    <source>
        <dbReference type="ARBA" id="ARBA00022692"/>
    </source>
</evidence>
<dbReference type="PROSITE" id="PS52016">
    <property type="entry name" value="TONB_DEPENDENT_REC_3"/>
    <property type="match status" value="1"/>
</dbReference>
<dbReference type="InterPro" id="IPR039426">
    <property type="entry name" value="TonB-dep_rcpt-like"/>
</dbReference>
<evidence type="ECO:0000259" key="12">
    <source>
        <dbReference type="Pfam" id="PF07715"/>
    </source>
</evidence>
<reference evidence="13 14" key="1">
    <citation type="submission" date="2017-12" db="EMBL/GenBank/DDBJ databases">
        <authorList>
            <person name="Hurst M.R.H."/>
        </authorList>
    </citation>
    <scope>NUCLEOTIDE SEQUENCE [LARGE SCALE GENOMIC DNA]</scope>
    <source>
        <strain evidence="13 14">SY-3-19</strain>
    </source>
</reference>
<keyword evidence="4 8" id="KW-0812">Transmembrane</keyword>
<dbReference type="AlphaFoldDB" id="A0A2S7K0L3"/>
<dbReference type="InterPro" id="IPR037066">
    <property type="entry name" value="Plug_dom_sf"/>
</dbReference>
<evidence type="ECO:0000256" key="7">
    <source>
        <dbReference type="ARBA" id="ARBA00023237"/>
    </source>
</evidence>
<keyword evidence="5 9" id="KW-0798">TonB box</keyword>
<feature type="signal peptide" evidence="10">
    <location>
        <begin position="1"/>
        <end position="32"/>
    </location>
</feature>
<proteinExistence type="inferred from homology"/>
<feature type="domain" description="TonB-dependent receptor plug" evidence="12">
    <location>
        <begin position="53"/>
        <end position="169"/>
    </location>
</feature>
<comment type="caution">
    <text evidence="13">The sequence shown here is derived from an EMBL/GenBank/DDBJ whole genome shotgun (WGS) entry which is preliminary data.</text>
</comment>
<evidence type="ECO:0000256" key="1">
    <source>
        <dbReference type="ARBA" id="ARBA00004571"/>
    </source>
</evidence>
<keyword evidence="3 8" id="KW-1134">Transmembrane beta strand</keyword>
<comment type="similarity">
    <text evidence="8 9">Belongs to the TonB-dependent receptor family.</text>
</comment>
<name>A0A2S7K0L3_9PROT</name>
<sequence length="967" mass="101951">MKRRKFISQNGFALMTTSAAAIMAAWSGAALAQDEPDDQIVVTGSRISTLAIDAPAPVAVFDTELLVQNTGSISVGDELADLPQFSATGNQAASAGIESNSQVGLNLLDLRGLGPSRTLVLVNGRRHVSSSQETAQPDTNTIPAGLLERVEVLTGGASAVYGADAVAGVVNFVLDDDFEGVKGVVRGGVSDEKDAESFTANLTLGKNFADGRGNIAADLEYSRNASLYYTDRAFSAVQTSFAPDFSANPPYTYRLVEDLRLLSTSTGGTLIDAMQDVYRFAPDGSLNPADFGKGSLIPFGPIISEGGDGLNSVEDQTLLPSLERMGLNLLAHYELTDKARLFFEGKVVNIESSATSQPVNAGFVVSVDNPYLTQQARDLLTGSILPMGTDSFSISRMNRDFGTPQVNNERLTMRGLVGVEGEFADRFNYEFSYGYGRTETDSVFTNNVVLARLQYAADAVVDGAGVLGSPGAIVCNATLMAGSTSTGDAAIDECQPANIFGEGAVSDAARDYVTFTSRADGLLTQHVLGGYVSGDTAGLIDLPGGPIQMVVGGEFRREETSFNPDPRDLAGGTSRAGIQPVNGSFNVVEGYAEASAPLLADQPLAELLEINGAVRVAHYNLEGVGANISWGVGGVYSPVPDIRFRGAYQRAVRAPNLAELYAPITPVQFSVFDPCDASAINDGPAQRAANCAALGAPAGFTASTIGGLVPGTTGGNPNLDVEHGTTWTVGAVFTPSIAPGFVLSVDYYDIKLDDAIATTNASTILRLCVDSASVNNAFCDLVTRDAASFDVTFITEGATNINSLTARGIDFDARYGFALPVGELNLRAVASYVLERNNFLDPFAPSVATEILRDVGTPKTRVNLSTSYDVNKFRFSYNMRYFSGAIRSFAGGRLQEGALPPDILYTGGTFIHDISARYEASEQATVFFGVDNLFEADLPPGVYGAGFGGANYDAIGRYFYGGVSFAF</sequence>
<evidence type="ECO:0008006" key="15">
    <source>
        <dbReference type="Google" id="ProtNLM"/>
    </source>
</evidence>
<keyword evidence="2 8" id="KW-0813">Transport</keyword>
<evidence type="ECO:0000256" key="8">
    <source>
        <dbReference type="PROSITE-ProRule" id="PRU01360"/>
    </source>
</evidence>
<accession>A0A2S7K0L3</accession>
<dbReference type="SUPFAM" id="SSF56935">
    <property type="entry name" value="Porins"/>
    <property type="match status" value="1"/>
</dbReference>
<dbReference type="EMBL" id="PJCH01000015">
    <property type="protein sequence ID" value="PQA86001.1"/>
    <property type="molecule type" value="Genomic_DNA"/>
</dbReference>
<dbReference type="PANTHER" id="PTHR47234:SF2">
    <property type="entry name" value="TONB-DEPENDENT RECEPTOR"/>
    <property type="match status" value="1"/>
</dbReference>
<feature type="domain" description="TonB-dependent receptor-like beta-barrel" evidence="11">
    <location>
        <begin position="394"/>
        <end position="933"/>
    </location>
</feature>
<dbReference type="GO" id="GO:0009279">
    <property type="term" value="C:cell outer membrane"/>
    <property type="evidence" value="ECO:0007669"/>
    <property type="project" value="UniProtKB-SubCell"/>
</dbReference>
<dbReference type="Gene3D" id="2.170.130.10">
    <property type="entry name" value="TonB-dependent receptor, plug domain"/>
    <property type="match status" value="1"/>
</dbReference>
<dbReference type="InterPro" id="IPR036942">
    <property type="entry name" value="Beta-barrel_TonB_sf"/>
</dbReference>
<gene>
    <name evidence="13" type="ORF">CW354_16610</name>
</gene>
<evidence type="ECO:0000313" key="13">
    <source>
        <dbReference type="EMBL" id="PQA86001.1"/>
    </source>
</evidence>
<dbReference type="Proteomes" id="UP000239504">
    <property type="component" value="Unassembled WGS sequence"/>
</dbReference>
<dbReference type="Gene3D" id="2.40.170.20">
    <property type="entry name" value="TonB-dependent receptor, beta-barrel domain"/>
    <property type="match status" value="1"/>
</dbReference>
<evidence type="ECO:0000256" key="10">
    <source>
        <dbReference type="SAM" id="SignalP"/>
    </source>
</evidence>
<evidence type="ECO:0000256" key="3">
    <source>
        <dbReference type="ARBA" id="ARBA00022452"/>
    </source>
</evidence>
<keyword evidence="14" id="KW-1185">Reference proteome</keyword>
<evidence type="ECO:0000256" key="9">
    <source>
        <dbReference type="RuleBase" id="RU003357"/>
    </source>
</evidence>
<dbReference type="Pfam" id="PF07715">
    <property type="entry name" value="Plug"/>
    <property type="match status" value="1"/>
</dbReference>
<keyword evidence="10" id="KW-0732">Signal</keyword>
<organism evidence="13 14">
    <name type="scientific">Hyphococcus luteus</name>
    <dbReference type="NCBI Taxonomy" id="2058213"/>
    <lineage>
        <taxon>Bacteria</taxon>
        <taxon>Pseudomonadati</taxon>
        <taxon>Pseudomonadota</taxon>
        <taxon>Alphaproteobacteria</taxon>
        <taxon>Parvularculales</taxon>
        <taxon>Parvularculaceae</taxon>
        <taxon>Hyphococcus</taxon>
    </lineage>
</organism>
<keyword evidence="7 8" id="KW-0998">Cell outer membrane</keyword>
<feature type="chain" id="PRO_5015658783" description="TonB-dependent receptor" evidence="10">
    <location>
        <begin position="33"/>
        <end position="967"/>
    </location>
</feature>
<evidence type="ECO:0000259" key="11">
    <source>
        <dbReference type="Pfam" id="PF00593"/>
    </source>
</evidence>
<dbReference type="OrthoDB" id="7051241at2"/>
<dbReference type="Pfam" id="PF00593">
    <property type="entry name" value="TonB_dep_Rec_b-barrel"/>
    <property type="match status" value="1"/>
</dbReference>
<dbReference type="InterPro" id="IPR000531">
    <property type="entry name" value="Beta-barrel_TonB"/>
</dbReference>
<evidence type="ECO:0000256" key="2">
    <source>
        <dbReference type="ARBA" id="ARBA00022448"/>
    </source>
</evidence>
<comment type="subcellular location">
    <subcellularLocation>
        <location evidence="1 8">Cell outer membrane</location>
        <topology evidence="1 8">Multi-pass membrane protein</topology>
    </subcellularLocation>
</comment>
<protein>
    <recommendedName>
        <fullName evidence="15">TonB-dependent receptor</fullName>
    </recommendedName>
</protein>
<evidence type="ECO:0000256" key="5">
    <source>
        <dbReference type="ARBA" id="ARBA00023077"/>
    </source>
</evidence>
<evidence type="ECO:0000256" key="6">
    <source>
        <dbReference type="ARBA" id="ARBA00023136"/>
    </source>
</evidence>
<dbReference type="InterPro" id="IPR012910">
    <property type="entry name" value="Plug_dom"/>
</dbReference>